<keyword evidence="7" id="KW-1185">Reference proteome</keyword>
<dbReference type="EMBL" id="SKBU01000038">
    <property type="protein sequence ID" value="TCJ13662.1"/>
    <property type="molecule type" value="Genomic_DNA"/>
</dbReference>
<dbReference type="InterPro" id="IPR036388">
    <property type="entry name" value="WH-like_DNA-bd_sf"/>
</dbReference>
<evidence type="ECO:0000313" key="6">
    <source>
        <dbReference type="EMBL" id="TCJ13662.1"/>
    </source>
</evidence>
<dbReference type="Pfam" id="PF00196">
    <property type="entry name" value="GerE"/>
    <property type="match status" value="1"/>
</dbReference>
<dbReference type="SUPFAM" id="SSF46894">
    <property type="entry name" value="C-terminal effector domain of the bipartite response regulators"/>
    <property type="match status" value="1"/>
</dbReference>
<evidence type="ECO:0000256" key="1">
    <source>
        <dbReference type="ARBA" id="ARBA00023015"/>
    </source>
</evidence>
<comment type="caution">
    <text evidence="6">The sequence shown here is derived from an EMBL/GenBank/DDBJ whole genome shotgun (WGS) entry which is preliminary data.</text>
</comment>
<dbReference type="SUPFAM" id="SSF55785">
    <property type="entry name" value="PYP-like sensor domain (PAS domain)"/>
    <property type="match status" value="1"/>
</dbReference>
<dbReference type="Gene3D" id="1.10.10.10">
    <property type="entry name" value="Winged helix-like DNA-binding domain superfamily/Winged helix DNA-binding domain"/>
    <property type="match status" value="1"/>
</dbReference>
<accession>A0A4V2NVJ1</accession>
<dbReference type="InterPro" id="IPR013767">
    <property type="entry name" value="PAS_fold"/>
</dbReference>
<dbReference type="Gene3D" id="3.30.450.20">
    <property type="entry name" value="PAS domain"/>
    <property type="match status" value="1"/>
</dbReference>
<proteinExistence type="predicted"/>
<dbReference type="PROSITE" id="PS50043">
    <property type="entry name" value="HTH_LUXR_2"/>
    <property type="match status" value="1"/>
</dbReference>
<feature type="domain" description="PAS" evidence="5">
    <location>
        <begin position="20"/>
        <end position="72"/>
    </location>
</feature>
<evidence type="ECO:0000259" key="4">
    <source>
        <dbReference type="PROSITE" id="PS50043"/>
    </source>
</evidence>
<dbReference type="OrthoDB" id="4069167at2"/>
<dbReference type="InterPro" id="IPR035965">
    <property type="entry name" value="PAS-like_dom_sf"/>
</dbReference>
<dbReference type="CDD" id="cd06170">
    <property type="entry name" value="LuxR_C_like"/>
    <property type="match status" value="1"/>
</dbReference>
<keyword evidence="1" id="KW-0805">Transcription regulation</keyword>
<dbReference type="InterPro" id="IPR000792">
    <property type="entry name" value="Tscrpt_reg_LuxR_C"/>
</dbReference>
<dbReference type="Proteomes" id="UP000295244">
    <property type="component" value="Unassembled WGS sequence"/>
</dbReference>
<gene>
    <name evidence="6" type="ORF">E0L93_14695</name>
</gene>
<dbReference type="PROSITE" id="PS50112">
    <property type="entry name" value="PAS"/>
    <property type="match status" value="1"/>
</dbReference>
<protein>
    <submittedName>
        <fullName evidence="6">PAS domain-containing protein</fullName>
    </submittedName>
</protein>
<evidence type="ECO:0000256" key="2">
    <source>
        <dbReference type="ARBA" id="ARBA00023125"/>
    </source>
</evidence>
<evidence type="ECO:0000259" key="5">
    <source>
        <dbReference type="PROSITE" id="PS50112"/>
    </source>
</evidence>
<dbReference type="SMART" id="SM00421">
    <property type="entry name" value="HTH_LUXR"/>
    <property type="match status" value="1"/>
</dbReference>
<keyword evidence="3" id="KW-0804">Transcription</keyword>
<dbReference type="PANTHER" id="PTHR44688:SF16">
    <property type="entry name" value="DNA-BINDING TRANSCRIPTIONAL ACTIVATOR DEVR_DOSR"/>
    <property type="match status" value="1"/>
</dbReference>
<keyword evidence="2" id="KW-0238">DNA-binding</keyword>
<dbReference type="RefSeq" id="WP_132692830.1">
    <property type="nucleotide sequence ID" value="NZ_SKBU01000038.1"/>
</dbReference>
<dbReference type="PRINTS" id="PR00038">
    <property type="entry name" value="HTHLUXR"/>
</dbReference>
<sequence length="234" mass="25489">MEAKITGVRLMGSESGVHELPEAVRRIVEARTGDAVFVVGPDYRVVHWDGAAESLTGILAGEVLGKQCYEVILGEREGGGPFCTYGCSVMHLARAGRPVSSYDMRITTRSGEKRWVNVSILSLEGGDGPYLVHLLRDAQEAHEALEMARGLIQISSKRDRPAASGRRDVPALTPRQLEVLELLSRGKTVREVSQELYLSEATVRNHVSAVLQALGAHSQLEAVSRARELGILPR</sequence>
<evidence type="ECO:0000256" key="3">
    <source>
        <dbReference type="ARBA" id="ARBA00023163"/>
    </source>
</evidence>
<dbReference type="NCBIfam" id="TIGR00229">
    <property type="entry name" value="sensory_box"/>
    <property type="match status" value="1"/>
</dbReference>
<evidence type="ECO:0000313" key="7">
    <source>
        <dbReference type="Proteomes" id="UP000295244"/>
    </source>
</evidence>
<organism evidence="6 7">
    <name type="scientific">Rubrobacter taiwanensis</name>
    <dbReference type="NCBI Taxonomy" id="185139"/>
    <lineage>
        <taxon>Bacteria</taxon>
        <taxon>Bacillati</taxon>
        <taxon>Actinomycetota</taxon>
        <taxon>Rubrobacteria</taxon>
        <taxon>Rubrobacterales</taxon>
        <taxon>Rubrobacteraceae</taxon>
        <taxon>Rubrobacter</taxon>
    </lineage>
</organism>
<dbReference type="CDD" id="cd00130">
    <property type="entry name" value="PAS"/>
    <property type="match status" value="1"/>
</dbReference>
<name>A0A4V2NVJ1_9ACTN</name>
<dbReference type="InterPro" id="IPR000014">
    <property type="entry name" value="PAS"/>
</dbReference>
<feature type="domain" description="HTH luxR-type" evidence="4">
    <location>
        <begin position="165"/>
        <end position="230"/>
    </location>
</feature>
<dbReference type="Pfam" id="PF00989">
    <property type="entry name" value="PAS"/>
    <property type="match status" value="1"/>
</dbReference>
<dbReference type="InterPro" id="IPR016032">
    <property type="entry name" value="Sig_transdc_resp-reg_C-effctor"/>
</dbReference>
<dbReference type="GO" id="GO:0006355">
    <property type="term" value="P:regulation of DNA-templated transcription"/>
    <property type="evidence" value="ECO:0007669"/>
    <property type="project" value="InterPro"/>
</dbReference>
<dbReference type="PANTHER" id="PTHR44688">
    <property type="entry name" value="DNA-BINDING TRANSCRIPTIONAL ACTIVATOR DEVR_DOSR"/>
    <property type="match status" value="1"/>
</dbReference>
<reference evidence="6 7" key="1">
    <citation type="submission" date="2019-03" db="EMBL/GenBank/DDBJ databases">
        <title>Whole genome sequence of a novel Rubrobacter taiwanensis strain, isolated from Yellowstone National Park.</title>
        <authorList>
            <person name="Freed S."/>
            <person name="Ramaley R.F."/>
            <person name="Kyndt J.A."/>
        </authorList>
    </citation>
    <scope>NUCLEOTIDE SEQUENCE [LARGE SCALE GENOMIC DNA]</scope>
    <source>
        <strain evidence="6 7">Yellowstone</strain>
    </source>
</reference>
<dbReference type="GO" id="GO:0003677">
    <property type="term" value="F:DNA binding"/>
    <property type="evidence" value="ECO:0007669"/>
    <property type="project" value="UniProtKB-KW"/>
</dbReference>
<dbReference type="AlphaFoldDB" id="A0A4V2NVJ1"/>